<dbReference type="PANTHER" id="PTHR32046">
    <property type="entry name" value="G DOMAIN-CONTAINING PROTEIN"/>
    <property type="match status" value="1"/>
</dbReference>
<evidence type="ECO:0000313" key="3">
    <source>
        <dbReference type="Proteomes" id="UP000439903"/>
    </source>
</evidence>
<protein>
    <recommendedName>
        <fullName evidence="4">G domain-containing protein</fullName>
    </recommendedName>
</protein>
<keyword evidence="1" id="KW-0175">Coiled coil</keyword>
<comment type="caution">
    <text evidence="2">The sequence shown here is derived from an EMBL/GenBank/DDBJ whole genome shotgun (WGS) entry which is preliminary data.</text>
</comment>
<evidence type="ECO:0000256" key="1">
    <source>
        <dbReference type="SAM" id="Coils"/>
    </source>
</evidence>
<name>A0A8H3XI16_GIGMA</name>
<proteinExistence type="predicted"/>
<reference evidence="2 3" key="1">
    <citation type="journal article" date="2019" name="Environ. Microbiol.">
        <title>At the nexus of three kingdoms: the genome of the mycorrhizal fungus Gigaspora margarita provides insights into plant, endobacterial and fungal interactions.</title>
        <authorList>
            <person name="Venice F."/>
            <person name="Ghignone S."/>
            <person name="Salvioli di Fossalunga A."/>
            <person name="Amselem J."/>
            <person name="Novero M."/>
            <person name="Xianan X."/>
            <person name="Sedzielewska Toro K."/>
            <person name="Morin E."/>
            <person name="Lipzen A."/>
            <person name="Grigoriev I.V."/>
            <person name="Henrissat B."/>
            <person name="Martin F.M."/>
            <person name="Bonfante P."/>
        </authorList>
    </citation>
    <scope>NUCLEOTIDE SEQUENCE [LARGE SCALE GENOMIC DNA]</scope>
    <source>
        <strain evidence="2 3">BEG34</strain>
    </source>
</reference>
<feature type="coiled-coil region" evidence="1">
    <location>
        <begin position="357"/>
        <end position="391"/>
    </location>
</feature>
<dbReference type="PANTHER" id="PTHR32046:SF12">
    <property type="entry name" value="AIG1-TYPE G DOMAIN-CONTAINING PROTEIN"/>
    <property type="match status" value="1"/>
</dbReference>
<evidence type="ECO:0000313" key="2">
    <source>
        <dbReference type="EMBL" id="KAF0458281.1"/>
    </source>
</evidence>
<gene>
    <name evidence="2" type="ORF">F8M41_001047</name>
</gene>
<dbReference type="OrthoDB" id="2611327at2759"/>
<dbReference type="SUPFAM" id="SSF52540">
    <property type="entry name" value="P-loop containing nucleoside triphosphate hydrolases"/>
    <property type="match status" value="1"/>
</dbReference>
<sequence>MANYFLRGTLNKPKIVIPTKFYKITENEFLNKHSESNIDDVTKSQTVKCYTYTFVHPDNPAYKFILIDTPGLSDTNGVKQDDENIQEIIDTAISAGSLSAIVIVANGTEVRFTPSVKNALVRLSNNLPDVLLGNPLLILTKCTKSSASFSEVAFSEEIAKPKKIFYMDNQFFCTDPEVWKDDEDERLNVEHHWKKSINTINILLETITNLSSTSTKAFENMRDYRNKIKSEIAKVTQDIANILKVQDCLEAAQKALQKFGNQKNSYANYTKTETITLDKIVESNYHSTVCTLHLKDNIICHDNYEVEMKSSSGTDYFANCPCMGPNNICRVCNCGTRSHYSAMIKLTRETKTITKVLEDMKAQYDIANQRYQKYSTDINNYQSSLSNLQATANAKYELIHKLCKDLSKICSRFNFVDELHANIESMRQDVRVIQNVNLRRNAEAEIQKLEKLATDLSSKQGNIY</sequence>
<dbReference type="InterPro" id="IPR027417">
    <property type="entry name" value="P-loop_NTPase"/>
</dbReference>
<organism evidence="2 3">
    <name type="scientific">Gigaspora margarita</name>
    <dbReference type="NCBI Taxonomy" id="4874"/>
    <lineage>
        <taxon>Eukaryota</taxon>
        <taxon>Fungi</taxon>
        <taxon>Fungi incertae sedis</taxon>
        <taxon>Mucoromycota</taxon>
        <taxon>Glomeromycotina</taxon>
        <taxon>Glomeromycetes</taxon>
        <taxon>Diversisporales</taxon>
        <taxon>Gigasporaceae</taxon>
        <taxon>Gigaspora</taxon>
    </lineage>
</organism>
<dbReference type="Proteomes" id="UP000439903">
    <property type="component" value="Unassembled WGS sequence"/>
</dbReference>
<dbReference type="EMBL" id="WTPW01001085">
    <property type="protein sequence ID" value="KAF0458281.1"/>
    <property type="molecule type" value="Genomic_DNA"/>
</dbReference>
<accession>A0A8H3XI16</accession>
<evidence type="ECO:0008006" key="4">
    <source>
        <dbReference type="Google" id="ProtNLM"/>
    </source>
</evidence>
<dbReference type="AlphaFoldDB" id="A0A8H3XI16"/>
<dbReference type="Gene3D" id="3.40.50.300">
    <property type="entry name" value="P-loop containing nucleotide triphosphate hydrolases"/>
    <property type="match status" value="1"/>
</dbReference>
<keyword evidence="3" id="KW-1185">Reference proteome</keyword>